<dbReference type="Gene3D" id="3.60.15.10">
    <property type="entry name" value="Ribonuclease Z/Hydroxyacylglutathione hydrolase-like"/>
    <property type="match status" value="1"/>
</dbReference>
<dbReference type="InterPro" id="IPR036866">
    <property type="entry name" value="RibonucZ/Hydroxyglut_hydro"/>
</dbReference>
<dbReference type="KEGG" id="naci:NUH88_00410"/>
<dbReference type="EMBL" id="CP102480">
    <property type="protein sequence ID" value="UUX50170.1"/>
    <property type="molecule type" value="Genomic_DNA"/>
</dbReference>
<organism evidence="2 3">
    <name type="scientific">Nisaea acidiphila</name>
    <dbReference type="NCBI Taxonomy" id="1862145"/>
    <lineage>
        <taxon>Bacteria</taxon>
        <taxon>Pseudomonadati</taxon>
        <taxon>Pseudomonadota</taxon>
        <taxon>Alphaproteobacteria</taxon>
        <taxon>Rhodospirillales</taxon>
        <taxon>Thalassobaculaceae</taxon>
        <taxon>Nisaea</taxon>
    </lineage>
</organism>
<proteinExistence type="predicted"/>
<evidence type="ECO:0000259" key="1">
    <source>
        <dbReference type="SMART" id="SM00849"/>
    </source>
</evidence>
<dbReference type="Proteomes" id="UP001060336">
    <property type="component" value="Chromosome"/>
</dbReference>
<dbReference type="AlphaFoldDB" id="A0A9J7ATJ3"/>
<protein>
    <submittedName>
        <fullName evidence="2">MBL fold metallo-hydrolase</fullName>
    </submittedName>
</protein>
<dbReference type="PANTHER" id="PTHR42663:SF6">
    <property type="entry name" value="HYDROLASE C777.06C-RELATED"/>
    <property type="match status" value="1"/>
</dbReference>
<dbReference type="SMART" id="SM00849">
    <property type="entry name" value="Lactamase_B"/>
    <property type="match status" value="1"/>
</dbReference>
<dbReference type="CDD" id="cd16279">
    <property type="entry name" value="metallo-hydrolase-like_MBL-fold"/>
    <property type="match status" value="1"/>
</dbReference>
<name>A0A9J7ATJ3_9PROT</name>
<feature type="domain" description="Metallo-beta-lactamase" evidence="1">
    <location>
        <begin position="34"/>
        <end position="224"/>
    </location>
</feature>
<evidence type="ECO:0000313" key="2">
    <source>
        <dbReference type="EMBL" id="UUX50170.1"/>
    </source>
</evidence>
<evidence type="ECO:0000313" key="3">
    <source>
        <dbReference type="Proteomes" id="UP001060336"/>
    </source>
</evidence>
<dbReference type="RefSeq" id="WP_257769243.1">
    <property type="nucleotide sequence ID" value="NZ_CP102480.1"/>
</dbReference>
<dbReference type="InterPro" id="IPR001279">
    <property type="entry name" value="Metallo-B-lactamas"/>
</dbReference>
<reference evidence="2" key="1">
    <citation type="submission" date="2022-08" db="EMBL/GenBank/DDBJ databases">
        <title>Nisaea acidiphila sp. nov., isolated from a marine algal debris and emended description of the genus Nisaea Urios et al. 2008.</title>
        <authorList>
            <person name="Kwon K."/>
        </authorList>
    </citation>
    <scope>NUCLEOTIDE SEQUENCE</scope>
    <source>
        <strain evidence="2">MEBiC11861</strain>
    </source>
</reference>
<sequence>MKITMLGCGPSSGVPVVGDGWGACDPSNPKNRRRRPSILVEEGGVSVLVDTTPDLHDQLVDAGVTDLDAIIYTHSHADHVHGIDDVRPLCWGTGKQIPAYMDAKTWKDVNQRFGYMFEKTPESPPHFRSPLTMREIVAGQTLRIGPLSIEIAEQDHGPSGTCLGLIFNNRFAYSTDVAVHTEAELDRLKGIPVWIVDCLRLEHARSHANLETALGWIEHVQPGKAYFTHMAASLDYEETLAKCPPGVEPGYDGLVIEI</sequence>
<accession>A0A9J7ATJ3</accession>
<keyword evidence="3" id="KW-1185">Reference proteome</keyword>
<dbReference type="SUPFAM" id="SSF56281">
    <property type="entry name" value="Metallo-hydrolase/oxidoreductase"/>
    <property type="match status" value="1"/>
</dbReference>
<gene>
    <name evidence="2" type="ORF">NUH88_00410</name>
</gene>
<dbReference type="PANTHER" id="PTHR42663">
    <property type="entry name" value="HYDROLASE C777.06C-RELATED-RELATED"/>
    <property type="match status" value="1"/>
</dbReference>
<dbReference type="Pfam" id="PF12706">
    <property type="entry name" value="Lactamase_B_2"/>
    <property type="match status" value="1"/>
</dbReference>